<keyword evidence="7" id="KW-0503">Monooxygenase</keyword>
<dbReference type="PANTHER" id="PTHR24291:SF201">
    <property type="entry name" value="CYTOCHROME P450, FAMILY 4, SUBFAMILY B, POLYPEPTIDE 7"/>
    <property type="match status" value="1"/>
</dbReference>
<dbReference type="Gene3D" id="1.10.630.10">
    <property type="entry name" value="Cytochrome P450"/>
    <property type="match status" value="1"/>
</dbReference>
<keyword evidence="9" id="KW-0812">Transmembrane</keyword>
<accession>A0A8B8HSC9</accession>
<organism evidence="10 12">
    <name type="scientific">Vanessa tameamea</name>
    <name type="common">Kamehameha butterfly</name>
    <dbReference type="NCBI Taxonomy" id="334116"/>
    <lineage>
        <taxon>Eukaryota</taxon>
        <taxon>Metazoa</taxon>
        <taxon>Ecdysozoa</taxon>
        <taxon>Arthropoda</taxon>
        <taxon>Hexapoda</taxon>
        <taxon>Insecta</taxon>
        <taxon>Pterygota</taxon>
        <taxon>Neoptera</taxon>
        <taxon>Endopterygota</taxon>
        <taxon>Lepidoptera</taxon>
        <taxon>Glossata</taxon>
        <taxon>Ditrysia</taxon>
        <taxon>Papilionoidea</taxon>
        <taxon>Nymphalidae</taxon>
        <taxon>Nymphalinae</taxon>
        <taxon>Vanessa</taxon>
    </lineage>
</organism>
<dbReference type="AlphaFoldDB" id="A0A8B8HSC9"/>
<dbReference type="OMA" id="RTVYHTN"/>
<dbReference type="SUPFAM" id="SSF48264">
    <property type="entry name" value="Cytochrome P450"/>
    <property type="match status" value="1"/>
</dbReference>
<feature type="transmembrane region" description="Helical" evidence="9">
    <location>
        <begin position="6"/>
        <end position="24"/>
    </location>
</feature>
<comment type="similarity">
    <text evidence="2">Belongs to the cytochrome P450 family.</text>
</comment>
<gene>
    <name evidence="11 12" type="primary">LOC113393704</name>
</gene>
<dbReference type="GO" id="GO:0004497">
    <property type="term" value="F:monooxygenase activity"/>
    <property type="evidence" value="ECO:0007669"/>
    <property type="project" value="UniProtKB-KW"/>
</dbReference>
<dbReference type="RefSeq" id="XP_026486510.1">
    <property type="nucleotide sequence ID" value="XM_026630725.1"/>
</dbReference>
<dbReference type="GO" id="GO:0020037">
    <property type="term" value="F:heme binding"/>
    <property type="evidence" value="ECO:0007669"/>
    <property type="project" value="InterPro"/>
</dbReference>
<evidence type="ECO:0000313" key="10">
    <source>
        <dbReference type="Proteomes" id="UP001652626"/>
    </source>
</evidence>
<evidence type="ECO:0000256" key="1">
    <source>
        <dbReference type="ARBA" id="ARBA00001971"/>
    </source>
</evidence>
<dbReference type="PANTHER" id="PTHR24291">
    <property type="entry name" value="CYTOCHROME P450 FAMILY 4"/>
    <property type="match status" value="1"/>
</dbReference>
<reference evidence="11 12" key="1">
    <citation type="submission" date="2025-04" db="UniProtKB">
        <authorList>
            <consortium name="RefSeq"/>
        </authorList>
    </citation>
    <scope>IDENTIFICATION</scope>
    <source>
        <tissue evidence="11 12">Thorax</tissue>
    </source>
</reference>
<dbReference type="PRINTS" id="PR00463">
    <property type="entry name" value="EP450I"/>
</dbReference>
<feature type="binding site" description="axial binding residue" evidence="8">
    <location>
        <position position="438"/>
    </location>
    <ligand>
        <name>heme</name>
        <dbReference type="ChEBI" id="CHEBI:30413"/>
    </ligand>
    <ligandPart>
        <name>Fe</name>
        <dbReference type="ChEBI" id="CHEBI:18248"/>
    </ligandPart>
</feature>
<dbReference type="CTD" id="101741325"/>
<name>A0A8B8HSC9_VANTA</name>
<evidence type="ECO:0000256" key="9">
    <source>
        <dbReference type="SAM" id="Phobius"/>
    </source>
</evidence>
<dbReference type="InterPro" id="IPR002401">
    <property type="entry name" value="Cyt_P450_E_grp-I"/>
</dbReference>
<dbReference type="InterPro" id="IPR050196">
    <property type="entry name" value="Cytochrome_P450_Monoox"/>
</dbReference>
<dbReference type="RefSeq" id="XP_026486511.1">
    <property type="nucleotide sequence ID" value="XM_026630726.1"/>
</dbReference>
<evidence type="ECO:0000256" key="7">
    <source>
        <dbReference type="ARBA" id="ARBA00023033"/>
    </source>
</evidence>
<dbReference type="GeneID" id="113393704"/>
<dbReference type="GO" id="GO:0005506">
    <property type="term" value="F:iron ion binding"/>
    <property type="evidence" value="ECO:0007669"/>
    <property type="project" value="InterPro"/>
</dbReference>
<keyword evidence="10" id="KW-1185">Reference proteome</keyword>
<keyword evidence="3 8" id="KW-0349">Heme</keyword>
<dbReference type="Pfam" id="PF00067">
    <property type="entry name" value="p450"/>
    <property type="match status" value="1"/>
</dbReference>
<evidence type="ECO:0000256" key="2">
    <source>
        <dbReference type="ARBA" id="ARBA00010617"/>
    </source>
</evidence>
<keyword evidence="5" id="KW-0560">Oxidoreductase</keyword>
<dbReference type="InterPro" id="IPR001128">
    <property type="entry name" value="Cyt_P450"/>
</dbReference>
<keyword evidence="6 8" id="KW-0408">Iron</keyword>
<dbReference type="OrthoDB" id="6692864at2759"/>
<evidence type="ECO:0000256" key="6">
    <source>
        <dbReference type="ARBA" id="ARBA00023004"/>
    </source>
</evidence>
<sequence>MEMFEVLKLSVTVSLPILLYWIYWRWRHRRMLELAALVPGPPALPILGNALMFMAHPEEQLLKIEELLSNYGQYVKFWLGSDLNICVKNPTDVKYLLTSNKVNQKGPLYDFMTTFIGRGILTGGPTWRLYRKIATPSYNKKSIKVFSEIFNQEAACLSKVLSDKDPEMTFDVYYDVVACTTQCVCQTLMGLSKEESENIKKLDEVIAETQSMYSLIFSKMTHWWLQIPLIYWLTGNKTKEKYFVKIVDEMTSDILQKRRSALQRETDTDDALGVVDRFILNGLPDEEIKLESFSLFTTSQEASAKIASAVLLFLAYLPEWQEKVHSEIIAVVGPHDEHITEEQLKKLNNLDMVYKEVLRYMSIGAMIQRTVEEEITINDGKITLPAGTSLVIPIHELHRDAQYWDEPYKVKPERFLPENSKNRDPNAFIPFSLGAMDCLGRIYATTLIKMLIVKVIRRVQLEADGRLEDLDLHIAISVKFANGYNLRARKRRPINGFTLQHG</sequence>
<dbReference type="Proteomes" id="UP001652626">
    <property type="component" value="Chromosome 21"/>
</dbReference>
<proteinExistence type="inferred from homology"/>
<evidence type="ECO:0000256" key="5">
    <source>
        <dbReference type="ARBA" id="ARBA00023002"/>
    </source>
</evidence>
<evidence type="ECO:0000256" key="3">
    <source>
        <dbReference type="ARBA" id="ARBA00022617"/>
    </source>
</evidence>
<keyword evidence="9" id="KW-0472">Membrane</keyword>
<keyword evidence="9" id="KW-1133">Transmembrane helix</keyword>
<keyword evidence="4 8" id="KW-0479">Metal-binding</keyword>
<evidence type="ECO:0000256" key="8">
    <source>
        <dbReference type="PIRSR" id="PIRSR602401-1"/>
    </source>
</evidence>
<protein>
    <submittedName>
        <fullName evidence="11 12">Cytochrome P450 4c3-like</fullName>
    </submittedName>
</protein>
<comment type="cofactor">
    <cofactor evidence="1 8">
        <name>heme</name>
        <dbReference type="ChEBI" id="CHEBI:30413"/>
    </cofactor>
</comment>
<evidence type="ECO:0000313" key="12">
    <source>
        <dbReference type="RefSeq" id="XP_026486511.1"/>
    </source>
</evidence>
<dbReference type="GO" id="GO:0016705">
    <property type="term" value="F:oxidoreductase activity, acting on paired donors, with incorporation or reduction of molecular oxygen"/>
    <property type="evidence" value="ECO:0007669"/>
    <property type="project" value="InterPro"/>
</dbReference>
<dbReference type="InterPro" id="IPR036396">
    <property type="entry name" value="Cyt_P450_sf"/>
</dbReference>
<evidence type="ECO:0000256" key="4">
    <source>
        <dbReference type="ARBA" id="ARBA00022723"/>
    </source>
</evidence>
<evidence type="ECO:0000313" key="11">
    <source>
        <dbReference type="RefSeq" id="XP_026486510.1"/>
    </source>
</evidence>